<dbReference type="OrthoDB" id="2392202at2759"/>
<sequence>MSSTSTASTSLKRTHSTINGSPENPMDVDDLPPLPRISGERLLQVFTHKTLRPHDTLSEDFNNERLTELGERVFETAVTAVLFNIRPVLKSQDMLEMRNSFLSDSNFDRWATSYKLREKIRCTEEVVHQLNTPDETKMVFLAYIGGIYTEVGLEPIQEWANQVLGGSTGTGISSGSDRRVSQSQPPEPSGPPPYFPTPPRSLPHAPKRIKSEQPDPQPIFFAQGPSTPLRSTPTPQHSMMATTSQHMIMGNFQPQPQTQAFPAFQSYGNPLAPAQPSMAFLPLFNQTAAQRRVTVEYPAEFAGPSHAGRWTVQCVVNGIPKGVGTGGSKQVAKEEAARQAYYAMGWT</sequence>
<dbReference type="GO" id="GO:0004525">
    <property type="term" value="F:ribonuclease III activity"/>
    <property type="evidence" value="ECO:0007669"/>
    <property type="project" value="InterPro"/>
</dbReference>
<dbReference type="Gene3D" id="3.30.160.20">
    <property type="match status" value="1"/>
</dbReference>
<feature type="domain" description="RNase III" evidence="5">
    <location>
        <begin position="40"/>
        <end position="152"/>
    </location>
</feature>
<feature type="domain" description="DRBM" evidence="4">
    <location>
        <begin position="276"/>
        <end position="346"/>
    </location>
</feature>
<name>A0A4S8MUC3_DENBC</name>
<dbReference type="GO" id="GO:0006396">
    <property type="term" value="P:RNA processing"/>
    <property type="evidence" value="ECO:0007669"/>
    <property type="project" value="InterPro"/>
</dbReference>
<protein>
    <submittedName>
        <fullName evidence="6">Uncharacterized protein</fullName>
    </submittedName>
</protein>
<dbReference type="CDD" id="cd00593">
    <property type="entry name" value="RIBOc"/>
    <property type="match status" value="1"/>
</dbReference>
<dbReference type="InterPro" id="IPR000999">
    <property type="entry name" value="RNase_III_dom"/>
</dbReference>
<evidence type="ECO:0000256" key="3">
    <source>
        <dbReference type="SAM" id="MobiDB-lite"/>
    </source>
</evidence>
<evidence type="ECO:0000313" key="7">
    <source>
        <dbReference type="Proteomes" id="UP000297245"/>
    </source>
</evidence>
<gene>
    <name evidence="6" type="ORF">K435DRAFT_960795</name>
</gene>
<dbReference type="InterPro" id="IPR036389">
    <property type="entry name" value="RNase_III_sf"/>
</dbReference>
<evidence type="ECO:0000313" key="6">
    <source>
        <dbReference type="EMBL" id="THV06004.1"/>
    </source>
</evidence>
<keyword evidence="1 2" id="KW-0694">RNA-binding</keyword>
<evidence type="ECO:0000256" key="2">
    <source>
        <dbReference type="PROSITE-ProRule" id="PRU00266"/>
    </source>
</evidence>
<accession>A0A4S8MUC3</accession>
<dbReference type="Proteomes" id="UP000297245">
    <property type="component" value="Unassembled WGS sequence"/>
</dbReference>
<feature type="compositionally biased region" description="Pro residues" evidence="3">
    <location>
        <begin position="185"/>
        <end position="201"/>
    </location>
</feature>
<feature type="compositionally biased region" description="Polar residues" evidence="3">
    <location>
        <begin position="224"/>
        <end position="237"/>
    </location>
</feature>
<dbReference type="SUPFAM" id="SSF54768">
    <property type="entry name" value="dsRNA-binding domain-like"/>
    <property type="match status" value="1"/>
</dbReference>
<evidence type="ECO:0000259" key="5">
    <source>
        <dbReference type="PROSITE" id="PS50142"/>
    </source>
</evidence>
<dbReference type="AlphaFoldDB" id="A0A4S8MUC3"/>
<dbReference type="SMART" id="SM00535">
    <property type="entry name" value="RIBOc"/>
    <property type="match status" value="1"/>
</dbReference>
<dbReference type="GO" id="GO:0003723">
    <property type="term" value="F:RNA binding"/>
    <property type="evidence" value="ECO:0007669"/>
    <property type="project" value="UniProtKB-UniRule"/>
</dbReference>
<dbReference type="CDD" id="cd10845">
    <property type="entry name" value="DSRM_RNAse_III_family"/>
    <property type="match status" value="1"/>
</dbReference>
<feature type="region of interest" description="Disordered" evidence="3">
    <location>
        <begin position="1"/>
        <end position="34"/>
    </location>
</feature>
<dbReference type="SUPFAM" id="SSF69065">
    <property type="entry name" value="RNase III domain-like"/>
    <property type="match status" value="1"/>
</dbReference>
<dbReference type="PROSITE" id="PS50137">
    <property type="entry name" value="DS_RBD"/>
    <property type="match status" value="1"/>
</dbReference>
<organism evidence="6 7">
    <name type="scientific">Dendrothele bispora (strain CBS 962.96)</name>
    <dbReference type="NCBI Taxonomy" id="1314807"/>
    <lineage>
        <taxon>Eukaryota</taxon>
        <taxon>Fungi</taxon>
        <taxon>Dikarya</taxon>
        <taxon>Basidiomycota</taxon>
        <taxon>Agaricomycotina</taxon>
        <taxon>Agaricomycetes</taxon>
        <taxon>Agaricomycetidae</taxon>
        <taxon>Agaricales</taxon>
        <taxon>Agaricales incertae sedis</taxon>
        <taxon>Dendrothele</taxon>
    </lineage>
</organism>
<evidence type="ECO:0000256" key="1">
    <source>
        <dbReference type="ARBA" id="ARBA00022884"/>
    </source>
</evidence>
<dbReference type="InterPro" id="IPR014720">
    <property type="entry name" value="dsRBD_dom"/>
</dbReference>
<dbReference type="SMART" id="SM00358">
    <property type="entry name" value="DSRM"/>
    <property type="match status" value="1"/>
</dbReference>
<dbReference type="PROSITE" id="PS50142">
    <property type="entry name" value="RNASE_3_2"/>
    <property type="match status" value="1"/>
</dbReference>
<keyword evidence="7" id="KW-1185">Reference proteome</keyword>
<feature type="compositionally biased region" description="Polar residues" evidence="3">
    <location>
        <begin position="1"/>
        <end position="22"/>
    </location>
</feature>
<proteinExistence type="predicted"/>
<reference evidence="6 7" key="1">
    <citation type="journal article" date="2019" name="Nat. Ecol. Evol.">
        <title>Megaphylogeny resolves global patterns of mushroom evolution.</title>
        <authorList>
            <person name="Varga T."/>
            <person name="Krizsan K."/>
            <person name="Foldi C."/>
            <person name="Dima B."/>
            <person name="Sanchez-Garcia M."/>
            <person name="Sanchez-Ramirez S."/>
            <person name="Szollosi G.J."/>
            <person name="Szarkandi J.G."/>
            <person name="Papp V."/>
            <person name="Albert L."/>
            <person name="Andreopoulos W."/>
            <person name="Angelini C."/>
            <person name="Antonin V."/>
            <person name="Barry K.W."/>
            <person name="Bougher N.L."/>
            <person name="Buchanan P."/>
            <person name="Buyck B."/>
            <person name="Bense V."/>
            <person name="Catcheside P."/>
            <person name="Chovatia M."/>
            <person name="Cooper J."/>
            <person name="Damon W."/>
            <person name="Desjardin D."/>
            <person name="Finy P."/>
            <person name="Geml J."/>
            <person name="Haridas S."/>
            <person name="Hughes K."/>
            <person name="Justo A."/>
            <person name="Karasinski D."/>
            <person name="Kautmanova I."/>
            <person name="Kiss B."/>
            <person name="Kocsube S."/>
            <person name="Kotiranta H."/>
            <person name="LaButti K.M."/>
            <person name="Lechner B.E."/>
            <person name="Liimatainen K."/>
            <person name="Lipzen A."/>
            <person name="Lukacs Z."/>
            <person name="Mihaltcheva S."/>
            <person name="Morgado L.N."/>
            <person name="Niskanen T."/>
            <person name="Noordeloos M.E."/>
            <person name="Ohm R.A."/>
            <person name="Ortiz-Santana B."/>
            <person name="Ovrebo C."/>
            <person name="Racz N."/>
            <person name="Riley R."/>
            <person name="Savchenko A."/>
            <person name="Shiryaev A."/>
            <person name="Soop K."/>
            <person name="Spirin V."/>
            <person name="Szebenyi C."/>
            <person name="Tomsovsky M."/>
            <person name="Tulloss R.E."/>
            <person name="Uehling J."/>
            <person name="Grigoriev I.V."/>
            <person name="Vagvolgyi C."/>
            <person name="Papp T."/>
            <person name="Martin F.M."/>
            <person name="Miettinen O."/>
            <person name="Hibbett D.S."/>
            <person name="Nagy L.G."/>
        </authorList>
    </citation>
    <scope>NUCLEOTIDE SEQUENCE [LARGE SCALE GENOMIC DNA]</scope>
    <source>
        <strain evidence="6 7">CBS 962.96</strain>
    </source>
</reference>
<dbReference type="EMBL" id="ML179045">
    <property type="protein sequence ID" value="THV06004.1"/>
    <property type="molecule type" value="Genomic_DNA"/>
</dbReference>
<dbReference type="Pfam" id="PF00035">
    <property type="entry name" value="dsrm"/>
    <property type="match status" value="1"/>
</dbReference>
<dbReference type="Gene3D" id="1.10.1520.10">
    <property type="entry name" value="Ribonuclease III domain"/>
    <property type="match status" value="1"/>
</dbReference>
<feature type="region of interest" description="Disordered" evidence="3">
    <location>
        <begin position="167"/>
        <end position="237"/>
    </location>
</feature>
<evidence type="ECO:0000259" key="4">
    <source>
        <dbReference type="PROSITE" id="PS50137"/>
    </source>
</evidence>